<reference evidence="2" key="1">
    <citation type="journal article" date="2017" name="J. Phycol.">
        <title>Analysis of chloroplast genomes and a supermatrix inform reclassification of the Rhodomelaceae (Rhodophyta).</title>
        <authorList>
            <person name="Diaz-Tapia P."/>
            <person name="Maggs C.A."/>
            <person name="West J.A."/>
            <person name="Verbruggen H."/>
        </authorList>
    </citation>
    <scope>NUCLEOTIDE SEQUENCE</scope>
    <source>
        <strain evidence="2">JW3535</strain>
    </source>
</reference>
<sequence length="245" mass="28251">MLLNNFLSYFETALYNLQHRIAFLLLQKTDIFQANIFFLFFFAGIITVLNPCFVSIIPIGISYLNNYRLQVYKNIFALGLITSILVTILIISFFSYNYFLYLTHIPFLSLTVLIVLSLNLLQVLNFSYYLSTPSNNMNRIVNKSGVFLQCYFSGFIIGFTTVPCSSPIFTIMHFLLYNSSKIFVSLTYLTAYFFGCLLPLFIILYVFINYVHVRALAYLSSIIVPLVGFSTLTFSLFFLLEKILL</sequence>
<feature type="transmembrane region" description="Helical" evidence="1">
    <location>
        <begin position="105"/>
        <end position="130"/>
    </location>
</feature>
<keyword evidence="2" id="KW-0150">Chloroplast</keyword>
<geneLocation type="chloroplast" evidence="2"/>
<proteinExistence type="predicted"/>
<keyword evidence="1" id="KW-0472">Membrane</keyword>
<feature type="transmembrane region" description="Helical" evidence="1">
    <location>
        <begin position="36"/>
        <end position="63"/>
    </location>
</feature>
<dbReference type="PANTHER" id="PTHR31272:SF9">
    <property type="entry name" value="BLL1027 PROTEIN"/>
    <property type="match status" value="1"/>
</dbReference>
<feature type="transmembrane region" description="Helical" evidence="1">
    <location>
        <begin position="75"/>
        <end position="99"/>
    </location>
</feature>
<name>A0A1Z1M5U8_9FLOR</name>
<dbReference type="PANTHER" id="PTHR31272">
    <property type="entry name" value="CYTOCHROME C-TYPE BIOGENESIS PROTEIN HI_1454-RELATED"/>
    <property type="match status" value="1"/>
</dbReference>
<dbReference type="GeneID" id="33354412"/>
<accession>A0A1Z1M5U8</accession>
<gene>
    <name evidence="2" type="primary">dsbD</name>
</gene>
<keyword evidence="2" id="KW-0934">Plastid</keyword>
<dbReference type="InterPro" id="IPR051790">
    <property type="entry name" value="Cytochrome_c-biogenesis_DsbD"/>
</dbReference>
<evidence type="ECO:0000256" key="1">
    <source>
        <dbReference type="SAM" id="Phobius"/>
    </source>
</evidence>
<protein>
    <submittedName>
        <fullName evidence="2">Thiol:disulfide interchange protein</fullName>
    </submittedName>
</protein>
<dbReference type="EMBL" id="MF101418">
    <property type="protein sequence ID" value="ARW61376.1"/>
    <property type="molecule type" value="Genomic_DNA"/>
</dbReference>
<dbReference type="RefSeq" id="YP_009392814.1">
    <property type="nucleotide sequence ID" value="NC_035265.1"/>
</dbReference>
<organism evidence="2">
    <name type="scientific">Caloglossa intermedia</name>
    <dbReference type="NCBI Taxonomy" id="100879"/>
    <lineage>
        <taxon>Eukaryota</taxon>
        <taxon>Rhodophyta</taxon>
        <taxon>Florideophyceae</taxon>
        <taxon>Rhodymeniophycidae</taxon>
        <taxon>Ceramiales</taxon>
        <taxon>Delesseriaceae</taxon>
        <taxon>Caloglossa</taxon>
    </lineage>
</organism>
<feature type="transmembrane region" description="Helical" evidence="1">
    <location>
        <begin position="151"/>
        <end position="176"/>
    </location>
</feature>
<evidence type="ECO:0000313" key="2">
    <source>
        <dbReference type="EMBL" id="ARW61376.1"/>
    </source>
</evidence>
<feature type="transmembrane region" description="Helical" evidence="1">
    <location>
        <begin position="215"/>
        <end position="240"/>
    </location>
</feature>
<dbReference type="AlphaFoldDB" id="A0A1Z1M5U8"/>
<keyword evidence="1" id="KW-0812">Transmembrane</keyword>
<keyword evidence="1" id="KW-1133">Transmembrane helix</keyword>
<feature type="transmembrane region" description="Helical" evidence="1">
    <location>
        <begin position="182"/>
        <end position="208"/>
    </location>
</feature>